<feature type="compositionally biased region" description="Acidic residues" evidence="8">
    <location>
        <begin position="89"/>
        <end position="101"/>
    </location>
</feature>
<dbReference type="InterPro" id="IPR036236">
    <property type="entry name" value="Znf_C2H2_sf"/>
</dbReference>
<dbReference type="SMART" id="SM00355">
    <property type="entry name" value="ZnF_C2H2"/>
    <property type="match status" value="2"/>
</dbReference>
<evidence type="ECO:0000256" key="8">
    <source>
        <dbReference type="SAM" id="MobiDB-lite"/>
    </source>
</evidence>
<keyword evidence="12" id="KW-1185">Reference proteome</keyword>
<dbReference type="GO" id="GO:0006355">
    <property type="term" value="P:regulation of DNA-templated transcription"/>
    <property type="evidence" value="ECO:0000318"/>
    <property type="project" value="GO_Central"/>
</dbReference>
<evidence type="ECO:0000256" key="3">
    <source>
        <dbReference type="ARBA" id="ARBA00022771"/>
    </source>
</evidence>
<dbReference type="Pfam" id="PF13912">
    <property type="entry name" value="zf-C2H2_6"/>
    <property type="match status" value="2"/>
</dbReference>
<evidence type="ECO:0000256" key="5">
    <source>
        <dbReference type="ARBA" id="ARBA00023015"/>
    </source>
</evidence>
<feature type="region of interest" description="Disordered" evidence="8">
    <location>
        <begin position="208"/>
        <end position="228"/>
    </location>
</feature>
<dbReference type="InterPro" id="IPR013087">
    <property type="entry name" value="Znf_C2H2_type"/>
</dbReference>
<dbReference type="eggNOG" id="ENOG502SCNG">
    <property type="taxonomic scope" value="Eukaryota"/>
</dbReference>
<feature type="region of interest" description="Disordered" evidence="8">
    <location>
        <begin position="322"/>
        <end position="361"/>
    </location>
</feature>
<dbReference type="STRING" id="4558.A0A1Z5REG3"/>
<dbReference type="GO" id="GO:0005634">
    <property type="term" value="C:nucleus"/>
    <property type="evidence" value="ECO:0000318"/>
    <property type="project" value="GO_Central"/>
</dbReference>
<dbReference type="Proteomes" id="UP000000768">
    <property type="component" value="Chromosome 6"/>
</dbReference>
<dbReference type="EMBL" id="CM000765">
    <property type="protein sequence ID" value="OQU81786.1"/>
    <property type="molecule type" value="Genomic_DNA"/>
</dbReference>
<dbReference type="PROSITE" id="PS00028">
    <property type="entry name" value="ZINC_FINGER_C2H2_1"/>
    <property type="match status" value="2"/>
</dbReference>
<dbReference type="InterPro" id="IPR044653">
    <property type="entry name" value="AZF1/2/3-like"/>
</dbReference>
<evidence type="ECO:0000313" key="11">
    <source>
        <dbReference type="EMBL" id="OQU81786.1"/>
    </source>
</evidence>
<evidence type="ECO:0000256" key="6">
    <source>
        <dbReference type="ARBA" id="ARBA00023163"/>
    </source>
</evidence>
<evidence type="ECO:0000256" key="7">
    <source>
        <dbReference type="PROSITE-ProRule" id="PRU00042"/>
    </source>
</evidence>
<dbReference type="OMA" id="GHMAGHH"/>
<keyword evidence="2" id="KW-0677">Repeat</keyword>
<protein>
    <recommendedName>
        <fullName evidence="10">C2H2-type domain-containing protein</fullName>
    </recommendedName>
</protein>
<feature type="domain" description="C2H2-type" evidence="10">
    <location>
        <begin position="120"/>
        <end position="147"/>
    </location>
</feature>
<dbReference type="GO" id="GO:0003700">
    <property type="term" value="F:DNA-binding transcription factor activity"/>
    <property type="evidence" value="ECO:0000318"/>
    <property type="project" value="GO_Central"/>
</dbReference>
<evidence type="ECO:0000256" key="2">
    <source>
        <dbReference type="ARBA" id="ARBA00022737"/>
    </source>
</evidence>
<keyword evidence="3 7" id="KW-0863">Zinc-finger</keyword>
<feature type="region of interest" description="Disordered" evidence="8">
    <location>
        <begin position="136"/>
        <end position="188"/>
    </location>
</feature>
<feature type="compositionally biased region" description="Gly residues" evidence="8">
    <location>
        <begin position="102"/>
        <end position="118"/>
    </location>
</feature>
<evidence type="ECO:0000256" key="4">
    <source>
        <dbReference type="ARBA" id="ARBA00022833"/>
    </source>
</evidence>
<keyword evidence="5" id="KW-0805">Transcription regulation</keyword>
<keyword evidence="9" id="KW-0732">Signal</keyword>
<evidence type="ECO:0000259" key="10">
    <source>
        <dbReference type="PROSITE" id="PS50157"/>
    </source>
</evidence>
<dbReference type="PANTHER" id="PTHR45988:SF18">
    <property type="entry name" value="C2H2-TYPE ZINC FINGER FAMILY PROTEIN"/>
    <property type="match status" value="1"/>
</dbReference>
<evidence type="ECO:0000313" key="12">
    <source>
        <dbReference type="Proteomes" id="UP000000768"/>
    </source>
</evidence>
<feature type="compositionally biased region" description="Low complexity" evidence="8">
    <location>
        <begin position="160"/>
        <end position="179"/>
    </location>
</feature>
<evidence type="ECO:0000256" key="1">
    <source>
        <dbReference type="ARBA" id="ARBA00022723"/>
    </source>
</evidence>
<gene>
    <name evidence="11" type="ORF">SORBI_3006G118100</name>
</gene>
<keyword evidence="4" id="KW-0862">Zinc</keyword>
<dbReference type="PROSITE" id="PS50157">
    <property type="entry name" value="ZINC_FINGER_C2H2_2"/>
    <property type="match status" value="2"/>
</dbReference>
<organism evidence="11 12">
    <name type="scientific">Sorghum bicolor</name>
    <name type="common">Sorghum</name>
    <name type="synonym">Sorghum vulgare</name>
    <dbReference type="NCBI Taxonomy" id="4558"/>
    <lineage>
        <taxon>Eukaryota</taxon>
        <taxon>Viridiplantae</taxon>
        <taxon>Streptophyta</taxon>
        <taxon>Embryophyta</taxon>
        <taxon>Tracheophyta</taxon>
        <taxon>Spermatophyta</taxon>
        <taxon>Magnoliopsida</taxon>
        <taxon>Liliopsida</taxon>
        <taxon>Poales</taxon>
        <taxon>Poaceae</taxon>
        <taxon>PACMAD clade</taxon>
        <taxon>Panicoideae</taxon>
        <taxon>Andropogonodae</taxon>
        <taxon>Andropogoneae</taxon>
        <taxon>Sorghinae</taxon>
        <taxon>Sorghum</taxon>
    </lineage>
</organism>
<proteinExistence type="predicted"/>
<reference evidence="12" key="2">
    <citation type="journal article" date="2018" name="Plant J.">
        <title>The Sorghum bicolor reference genome: improved assembly, gene annotations, a transcriptome atlas, and signatures of genome organization.</title>
        <authorList>
            <person name="McCormick R.F."/>
            <person name="Truong S.K."/>
            <person name="Sreedasyam A."/>
            <person name="Jenkins J."/>
            <person name="Shu S."/>
            <person name="Sims D."/>
            <person name="Kennedy M."/>
            <person name="Amirebrahimi M."/>
            <person name="Weers B.D."/>
            <person name="McKinley B."/>
            <person name="Mattison A."/>
            <person name="Morishige D.T."/>
            <person name="Grimwood J."/>
            <person name="Schmutz J."/>
            <person name="Mullet J.E."/>
        </authorList>
    </citation>
    <scope>NUCLEOTIDE SEQUENCE [LARGE SCALE GENOMIC DNA]</scope>
    <source>
        <strain evidence="12">cv. BTx623</strain>
    </source>
</reference>
<dbReference type="Gramene" id="OQU81786">
    <property type="protein sequence ID" value="OQU81786"/>
    <property type="gene ID" value="SORBI_3006G118100"/>
</dbReference>
<feature type="compositionally biased region" description="Polar residues" evidence="8">
    <location>
        <begin position="322"/>
        <end position="341"/>
    </location>
</feature>
<feature type="signal peptide" evidence="9">
    <location>
        <begin position="1"/>
        <end position="32"/>
    </location>
</feature>
<keyword evidence="1" id="KW-0479">Metal-binding</keyword>
<reference evidence="11 12" key="1">
    <citation type="journal article" date="2009" name="Nature">
        <title>The Sorghum bicolor genome and the diversification of grasses.</title>
        <authorList>
            <person name="Paterson A.H."/>
            <person name="Bowers J.E."/>
            <person name="Bruggmann R."/>
            <person name="Dubchak I."/>
            <person name="Grimwood J."/>
            <person name="Gundlach H."/>
            <person name="Haberer G."/>
            <person name="Hellsten U."/>
            <person name="Mitros T."/>
            <person name="Poliakov A."/>
            <person name="Schmutz J."/>
            <person name="Spannagl M."/>
            <person name="Tang H."/>
            <person name="Wang X."/>
            <person name="Wicker T."/>
            <person name="Bharti A.K."/>
            <person name="Chapman J."/>
            <person name="Feltus F.A."/>
            <person name="Gowik U."/>
            <person name="Grigoriev I.V."/>
            <person name="Lyons E."/>
            <person name="Maher C.A."/>
            <person name="Martis M."/>
            <person name="Narechania A."/>
            <person name="Otillar R.P."/>
            <person name="Penning B.W."/>
            <person name="Salamov A.A."/>
            <person name="Wang Y."/>
            <person name="Zhang L."/>
            <person name="Carpita N.C."/>
            <person name="Freeling M."/>
            <person name="Gingle A.R."/>
            <person name="Hash C.T."/>
            <person name="Keller B."/>
            <person name="Klein P."/>
            <person name="Kresovich S."/>
            <person name="McCann M.C."/>
            <person name="Ming R."/>
            <person name="Peterson D.G."/>
            <person name="Mehboob-ur-Rahman"/>
            <person name="Ware D."/>
            <person name="Westhoff P."/>
            <person name="Mayer K.F."/>
            <person name="Messing J."/>
            <person name="Rokhsar D.S."/>
        </authorList>
    </citation>
    <scope>NUCLEOTIDE SEQUENCE [LARGE SCALE GENOMIC DNA]</scope>
    <source>
        <strain evidence="12">cv. BTx623</strain>
    </source>
</reference>
<dbReference type="AlphaFoldDB" id="A0A1Z5REG3"/>
<sequence>MSKGSLLLWSLVQVQVCIVQLCVISSWQLTAGQAAGGEFLCRQDPIGRPPRLMSKHGREELHGHSSDWIFDEELADEGYTSDGGGVPVVEEEEGWLPDDDGGGGAKGSSSGSGGGGGGDVECPECGKFFKNDKSMFGHLRSHPNRGYKGATPPVNKLKLSPEPETAAASPSSPSPSGGTHQPCARRDRPLTPFELVCTYALLTLPYPENSQPTQQVPPPPPSETNVGVVEQGVGTSDMAAAEAHADQYGGSIVKIPKKRRNMLKEIREAHRKKAKQTKLVPPPPPKEKGPYICKHCYAEFSTHQALGGHMAGHHRDKKVQTLNDASSSRAHQGMAGQSQDWKLQVKGGGDDDDGWGDSGLSLQRGLLSEQLSMASNVPRQSGQAWGGQMIEMRRQHSGRRSGGLTLAAPAPAPTPTQADDRGGRRLWNIDLNAEATEQE</sequence>
<feature type="domain" description="C2H2-type" evidence="10">
    <location>
        <begin position="291"/>
        <end position="318"/>
    </location>
</feature>
<feature type="region of interest" description="Disordered" evidence="8">
    <location>
        <begin position="79"/>
        <end position="118"/>
    </location>
</feature>
<dbReference type="GO" id="GO:0000976">
    <property type="term" value="F:transcription cis-regulatory region binding"/>
    <property type="evidence" value="ECO:0000318"/>
    <property type="project" value="GO_Central"/>
</dbReference>
<feature type="region of interest" description="Disordered" evidence="8">
    <location>
        <begin position="394"/>
        <end position="439"/>
    </location>
</feature>
<keyword evidence="6" id="KW-0804">Transcription</keyword>
<accession>A0A1Z5REG3</accession>
<evidence type="ECO:0000256" key="9">
    <source>
        <dbReference type="SAM" id="SignalP"/>
    </source>
</evidence>
<feature type="chain" id="PRO_5013323653" description="C2H2-type domain-containing protein" evidence="9">
    <location>
        <begin position="33"/>
        <end position="439"/>
    </location>
</feature>
<dbReference type="SUPFAM" id="SSF57667">
    <property type="entry name" value="beta-beta-alpha zinc fingers"/>
    <property type="match status" value="1"/>
</dbReference>
<dbReference type="PANTHER" id="PTHR45988">
    <property type="entry name" value="C2H2 TYPE ZINC FINGER TRANSCRIPTION FACTOR FAMILY-RELATED"/>
    <property type="match status" value="1"/>
</dbReference>
<dbReference type="GO" id="GO:0008270">
    <property type="term" value="F:zinc ion binding"/>
    <property type="evidence" value="ECO:0007669"/>
    <property type="project" value="UniProtKB-KW"/>
</dbReference>
<name>A0A1Z5REG3_SORBI</name>
<dbReference type="InParanoid" id="A0A1Z5REG3"/>